<evidence type="ECO:0000256" key="1">
    <source>
        <dbReference type="ARBA" id="ARBA00022723"/>
    </source>
</evidence>
<feature type="compositionally biased region" description="Basic and acidic residues" evidence="4">
    <location>
        <begin position="109"/>
        <end position="128"/>
    </location>
</feature>
<feature type="domain" description="Zinc finger CHC2-type" evidence="5">
    <location>
        <begin position="40"/>
        <end position="94"/>
    </location>
</feature>
<evidence type="ECO:0000256" key="4">
    <source>
        <dbReference type="SAM" id="MobiDB-lite"/>
    </source>
</evidence>
<comment type="caution">
    <text evidence="6">The sequence shown here is derived from an EMBL/GenBank/DDBJ whole genome shotgun (WGS) entry which is preliminary data.</text>
</comment>
<gene>
    <name evidence="6" type="ORF">M0H32_07405</name>
</gene>
<organism evidence="6 7">
    <name type="scientific">Roseibium sediminicola</name>
    <dbReference type="NCBI Taxonomy" id="2933272"/>
    <lineage>
        <taxon>Bacteria</taxon>
        <taxon>Pseudomonadati</taxon>
        <taxon>Pseudomonadota</taxon>
        <taxon>Alphaproteobacteria</taxon>
        <taxon>Hyphomicrobiales</taxon>
        <taxon>Stappiaceae</taxon>
        <taxon>Roseibium</taxon>
    </lineage>
</organism>
<dbReference type="Proteomes" id="UP001431221">
    <property type="component" value="Unassembled WGS sequence"/>
</dbReference>
<evidence type="ECO:0000313" key="7">
    <source>
        <dbReference type="Proteomes" id="UP001431221"/>
    </source>
</evidence>
<dbReference type="Pfam" id="PF01807">
    <property type="entry name" value="Zn_ribbon_DnaG"/>
    <property type="match status" value="1"/>
</dbReference>
<keyword evidence="2" id="KW-0863">Zinc-finger</keyword>
<evidence type="ECO:0000256" key="2">
    <source>
        <dbReference type="ARBA" id="ARBA00022771"/>
    </source>
</evidence>
<dbReference type="SUPFAM" id="SSF57783">
    <property type="entry name" value="Zinc beta-ribbon"/>
    <property type="match status" value="1"/>
</dbReference>
<name>A0ABT0GT13_9HYPH</name>
<keyword evidence="3" id="KW-0862">Zinc</keyword>
<keyword evidence="7" id="KW-1185">Reference proteome</keyword>
<dbReference type="InterPro" id="IPR055570">
    <property type="entry name" value="DUF7146"/>
</dbReference>
<feature type="region of interest" description="Disordered" evidence="4">
    <location>
        <begin position="95"/>
        <end position="128"/>
    </location>
</feature>
<dbReference type="InterPro" id="IPR002694">
    <property type="entry name" value="Znf_CHC2"/>
</dbReference>
<evidence type="ECO:0000313" key="6">
    <source>
        <dbReference type="EMBL" id="MCK7611980.1"/>
    </source>
</evidence>
<evidence type="ECO:0000259" key="5">
    <source>
        <dbReference type="SMART" id="SM00400"/>
    </source>
</evidence>
<accession>A0ABT0GT13</accession>
<dbReference type="Pfam" id="PF23639">
    <property type="entry name" value="DUF7146"/>
    <property type="match status" value="1"/>
</dbReference>
<dbReference type="EMBL" id="JALNMJ010000004">
    <property type="protein sequence ID" value="MCK7611980.1"/>
    <property type="molecule type" value="Genomic_DNA"/>
</dbReference>
<dbReference type="InterPro" id="IPR036977">
    <property type="entry name" value="DNA_primase_Znf_CHC2"/>
</dbReference>
<reference evidence="6" key="1">
    <citation type="submission" date="2022-04" db="EMBL/GenBank/DDBJ databases">
        <title>Roseibium sp. CAU 1639 isolated from mud.</title>
        <authorList>
            <person name="Kim W."/>
        </authorList>
    </citation>
    <scope>NUCLEOTIDE SEQUENCE</scope>
    <source>
        <strain evidence="6">CAU 1639</strain>
    </source>
</reference>
<keyword evidence="1" id="KW-0479">Metal-binding</keyword>
<evidence type="ECO:0000256" key="3">
    <source>
        <dbReference type="ARBA" id="ARBA00022833"/>
    </source>
</evidence>
<sequence>MKRYTEAEKERVKEKHPISTIIGRHVTWHKGKTNAGKGDFWACCPFHQERTPSFHCLDREHTYKCFGCGATGDQFTFLQEHEGLSFVEAMEGLGGEADTEPLTPEQVAEEEKRKAEKRRQQEAFAEQKRQEEIRKASRYWNWGGRVAGTEGVGYLRGRGLMPMPVPLPLRFHPHFKYWHQRPVAGDERKKEFYVLFSGPVMMAAITGPDGAFLGLHVTYFDPARPGKKIAIEDPYAEPDEDGNLPLVVPKKIRGSKRNASIKLWQPPEFNRLVVGEGWETTASVLLAEHGTERFERTAYWTSIDLQSMGGKAVETVAHPTLKNKAGRPLKVPGPDPDMSDEKALTIPDHVEEVLRLGDGDSDRFTAEQVMARADARWARPGRRQHTAWAPEGEDFNDILMGAALG</sequence>
<dbReference type="SMART" id="SM00400">
    <property type="entry name" value="ZnF_CHCC"/>
    <property type="match status" value="1"/>
</dbReference>
<dbReference type="InterPro" id="IPR050219">
    <property type="entry name" value="DnaG_primase"/>
</dbReference>
<proteinExistence type="predicted"/>
<dbReference type="Gene3D" id="3.90.580.10">
    <property type="entry name" value="Zinc finger, CHC2-type domain"/>
    <property type="match status" value="1"/>
</dbReference>
<protein>
    <submittedName>
        <fullName evidence="6">CHC2 zinc finger domain-containing protein</fullName>
    </submittedName>
</protein>
<dbReference type="PANTHER" id="PTHR30313">
    <property type="entry name" value="DNA PRIMASE"/>
    <property type="match status" value="1"/>
</dbReference>
<dbReference type="PANTHER" id="PTHR30313:SF2">
    <property type="entry name" value="DNA PRIMASE"/>
    <property type="match status" value="1"/>
</dbReference>